<dbReference type="AlphaFoldDB" id="A0A3R5YTZ4"/>
<comment type="caution">
    <text evidence="1">The sequence shown here is derived from an EMBL/GenBank/DDBJ whole genome shotgun (WGS) entry which is preliminary data.</text>
</comment>
<sequence length="216" mass="23928">MEKMIVTRALDERDLLIKKINDAIDRASFVTVKKTSDDIVIGGKKSVQEFDDEARADLQSIRDLISRYNRLDAAILLANANTDIEVAGVTMTRAAAINLRKTLLGISFSNINFDDALIRKINNDFTKAKMAINKSQENADRQKEAMSTALASSDKKVLSDDSLKSISAYCDNLVYSMVDPIDAEKVVGDLQGRQDELKANLESAIRISNATTYVEF</sequence>
<dbReference type="EMBL" id="QRVK01000016">
    <property type="protein sequence ID" value="RGS42746.1"/>
    <property type="molecule type" value="Genomic_DNA"/>
</dbReference>
<proteinExistence type="predicted"/>
<evidence type="ECO:0000313" key="1">
    <source>
        <dbReference type="EMBL" id="RGS42746.1"/>
    </source>
</evidence>
<dbReference type="Proteomes" id="UP000283295">
    <property type="component" value="Unassembled WGS sequence"/>
</dbReference>
<protein>
    <submittedName>
        <fullName evidence="1">Uncharacterized protein</fullName>
    </submittedName>
</protein>
<accession>A0A3R5YTZ4</accession>
<organism evidence="1 2">
    <name type="scientific">Coprococcus eutactus</name>
    <dbReference type="NCBI Taxonomy" id="33043"/>
    <lineage>
        <taxon>Bacteria</taxon>
        <taxon>Bacillati</taxon>
        <taxon>Bacillota</taxon>
        <taxon>Clostridia</taxon>
        <taxon>Lachnospirales</taxon>
        <taxon>Lachnospiraceae</taxon>
        <taxon>Coprococcus</taxon>
    </lineage>
</organism>
<evidence type="ECO:0000313" key="2">
    <source>
        <dbReference type="Proteomes" id="UP000283295"/>
    </source>
</evidence>
<reference evidence="1 2" key="1">
    <citation type="submission" date="2018-08" db="EMBL/GenBank/DDBJ databases">
        <title>A genome reference for cultivated species of the human gut microbiota.</title>
        <authorList>
            <person name="Zou Y."/>
            <person name="Xue W."/>
            <person name="Luo G."/>
        </authorList>
    </citation>
    <scope>NUCLEOTIDE SEQUENCE [LARGE SCALE GENOMIC DNA]</scope>
    <source>
        <strain evidence="1 2">AF22-21</strain>
    </source>
</reference>
<name>A0A3R5YTZ4_9FIRM</name>
<gene>
    <name evidence="1" type="ORF">DWX94_07625</name>
</gene>
<dbReference type="OrthoDB" id="1999157at2"/>